<accession>A0ACB8MBJ4</accession>
<keyword evidence="1" id="KW-0695">RNA-directed DNA polymerase</keyword>
<organism evidence="1 2">
    <name type="scientific">Citrus sinensis</name>
    <name type="common">Sweet orange</name>
    <name type="synonym">Citrus aurantium var. sinensis</name>
    <dbReference type="NCBI Taxonomy" id="2711"/>
    <lineage>
        <taxon>Eukaryota</taxon>
        <taxon>Viridiplantae</taxon>
        <taxon>Streptophyta</taxon>
        <taxon>Embryophyta</taxon>
        <taxon>Tracheophyta</taxon>
        <taxon>Spermatophyta</taxon>
        <taxon>Magnoliopsida</taxon>
        <taxon>eudicotyledons</taxon>
        <taxon>Gunneridae</taxon>
        <taxon>Pentapetalae</taxon>
        <taxon>rosids</taxon>
        <taxon>malvids</taxon>
        <taxon>Sapindales</taxon>
        <taxon>Rutaceae</taxon>
        <taxon>Aurantioideae</taxon>
        <taxon>Citrus</taxon>
    </lineage>
</organism>
<protein>
    <submittedName>
        <fullName evidence="1">Reverse transcriptase Ty1/copia-type domain-containing protein</fullName>
    </submittedName>
</protein>
<keyword evidence="1" id="KW-0548">Nucleotidyltransferase</keyword>
<evidence type="ECO:0000313" key="2">
    <source>
        <dbReference type="Proteomes" id="UP000829398"/>
    </source>
</evidence>
<reference evidence="2" key="1">
    <citation type="journal article" date="2023" name="Hortic. Res.">
        <title>A chromosome-level phased genome enabling allele-level studies in sweet orange: a case study on citrus Huanglongbing tolerance.</title>
        <authorList>
            <person name="Wu B."/>
            <person name="Yu Q."/>
            <person name="Deng Z."/>
            <person name="Duan Y."/>
            <person name="Luo F."/>
            <person name="Gmitter F. Jr."/>
        </authorList>
    </citation>
    <scope>NUCLEOTIDE SEQUENCE [LARGE SCALE GENOMIC DNA]</scope>
    <source>
        <strain evidence="2">cv. Valencia</strain>
    </source>
</reference>
<sequence>MRDECEALLRNKTWSLVQFSEAYKVVDSKWVFRIKQNTDGSVTKYKARLVAKGFQQTEGVDYFETFSLMVKACTVRIIFSLAVMNKRKIRQVDVNNAFLNGELIEDVYMYQLEGFINEKKSSYVCELKKALYGLKQAPRPWYDKLKNCLIRPDSGELEKFILEFSKTFALKDLGILSYFFGIEVSYADGCMYLSQRKYINDLFSKADMLNCKGCDTPIVTGLKLQKEVKGYLAPTLQHIMACKRVLRYLKETMDYGLKFSAGGEMEITVSWSSKKQSVVTMSSTESEYRALASASAEITWIQSLFSYIDGTQTITAAGLILGRALRRNLAAALIETQSLAWLFDEWGLWLASEVEEMAEDSSFTSAASPSSVSFTSWFPSIFLVPILSANSSPPGGSLLAAADSLPTSFDSSPASAASASGIIHNLNTYGSSPPYAYAPDLVPPVPSHNLVGCKWVFRVKSHLDGSVDRYKAWLVAKGFTQRLGLDYHDTSSLVVKTSTVRVIFCLALQFGWPVRQLDINNAFLNGSLDEEVYMKQPPGFIDSNRPSFVCRLRKSLYGLKQAPRAWFTTLYKFLLSYGFRQSRINASLFLYHRDGHRIYFLVYDIDSLHHFLGLELFCTPSGVFLSQHHYVRSLLDRFGMTDAKPIATPLSATVGLQQTDGSVSADIAQGLLSVAHVPSMHQLADVLTKLLPRLPFERARSKLGVLDSTPLLRGRNGLV</sequence>
<gene>
    <name evidence="1" type="ORF">KPL71_008958</name>
</gene>
<evidence type="ECO:0000313" key="1">
    <source>
        <dbReference type="EMBL" id="KAH9782575.1"/>
    </source>
</evidence>
<dbReference type="EMBL" id="CM039172">
    <property type="protein sequence ID" value="KAH9782575.1"/>
    <property type="molecule type" value="Genomic_DNA"/>
</dbReference>
<comment type="caution">
    <text evidence="1">The sequence shown here is derived from an EMBL/GenBank/DDBJ whole genome shotgun (WGS) entry which is preliminary data.</text>
</comment>
<keyword evidence="2" id="KW-1185">Reference proteome</keyword>
<name>A0ACB8MBJ4_CITSI</name>
<proteinExistence type="predicted"/>
<keyword evidence="1" id="KW-0808">Transferase</keyword>
<dbReference type="Proteomes" id="UP000829398">
    <property type="component" value="Chromosome 3"/>
</dbReference>